<dbReference type="Proteomes" id="UP001160148">
    <property type="component" value="Unassembled WGS sequence"/>
</dbReference>
<reference evidence="1 2" key="1">
    <citation type="submission" date="2023-01" db="EMBL/GenBank/DDBJ databases">
        <authorList>
            <person name="Whitehead M."/>
        </authorList>
    </citation>
    <scope>NUCLEOTIDE SEQUENCE [LARGE SCALE GENOMIC DNA]</scope>
</reference>
<protein>
    <recommendedName>
        <fullName evidence="3">HAT C-terminal dimerisation domain-containing protein</fullName>
    </recommendedName>
</protein>
<gene>
    <name evidence="1" type="ORF">MEUPH1_LOCUS30279</name>
</gene>
<keyword evidence="2" id="KW-1185">Reference proteome</keyword>
<comment type="caution">
    <text evidence="1">The sequence shown here is derived from an EMBL/GenBank/DDBJ whole genome shotgun (WGS) entry which is preliminary data.</text>
</comment>
<proteinExistence type="predicted"/>
<evidence type="ECO:0008006" key="3">
    <source>
        <dbReference type="Google" id="ProtNLM"/>
    </source>
</evidence>
<name>A0AAV0YBV7_9HEMI</name>
<dbReference type="EMBL" id="CARXXK010001601">
    <property type="protein sequence ID" value="CAI6376956.1"/>
    <property type="molecule type" value="Genomic_DNA"/>
</dbReference>
<organism evidence="1 2">
    <name type="scientific">Macrosiphum euphorbiae</name>
    <name type="common">potato aphid</name>
    <dbReference type="NCBI Taxonomy" id="13131"/>
    <lineage>
        <taxon>Eukaryota</taxon>
        <taxon>Metazoa</taxon>
        <taxon>Ecdysozoa</taxon>
        <taxon>Arthropoda</taxon>
        <taxon>Hexapoda</taxon>
        <taxon>Insecta</taxon>
        <taxon>Pterygota</taxon>
        <taxon>Neoptera</taxon>
        <taxon>Paraneoptera</taxon>
        <taxon>Hemiptera</taxon>
        <taxon>Sternorrhyncha</taxon>
        <taxon>Aphidomorpha</taxon>
        <taxon>Aphidoidea</taxon>
        <taxon>Aphididae</taxon>
        <taxon>Macrosiphini</taxon>
        <taxon>Macrosiphum</taxon>
    </lineage>
</organism>
<sequence length="76" mass="8485">MIPIFRFGEEVASSAAVESSFKKLKTLTFKNISLPTNLEIFLENHINSLKGTSLIRTNTYSNANPSSPERPEINDN</sequence>
<dbReference type="AlphaFoldDB" id="A0AAV0YBV7"/>
<accession>A0AAV0YBV7</accession>
<evidence type="ECO:0000313" key="1">
    <source>
        <dbReference type="EMBL" id="CAI6376956.1"/>
    </source>
</evidence>
<evidence type="ECO:0000313" key="2">
    <source>
        <dbReference type="Proteomes" id="UP001160148"/>
    </source>
</evidence>